<dbReference type="RefSeq" id="WP_353650338.1">
    <property type="nucleotide sequence ID" value="NZ_CP159218.1"/>
</dbReference>
<gene>
    <name evidence="5" type="primary">dacB</name>
    <name evidence="5" type="ORF">ABLG96_05250</name>
</gene>
<dbReference type="Gene3D" id="3.40.710.10">
    <property type="entry name" value="DD-peptidase/beta-lactamase superfamily"/>
    <property type="match status" value="2"/>
</dbReference>
<dbReference type="AlphaFoldDB" id="A0AAU8DRV1"/>
<organism evidence="5">
    <name type="scientific">Nakamurella sp. A5-74</name>
    <dbReference type="NCBI Taxonomy" id="3158264"/>
    <lineage>
        <taxon>Bacteria</taxon>
        <taxon>Bacillati</taxon>
        <taxon>Actinomycetota</taxon>
        <taxon>Actinomycetes</taxon>
        <taxon>Nakamurellales</taxon>
        <taxon>Nakamurellaceae</taxon>
        <taxon>Nakamurella</taxon>
    </lineage>
</organism>
<name>A0AAU8DRV1_9ACTN</name>
<keyword evidence="4" id="KW-0472">Membrane</keyword>
<evidence type="ECO:0000256" key="3">
    <source>
        <dbReference type="SAM" id="MobiDB-lite"/>
    </source>
</evidence>
<evidence type="ECO:0000313" key="5">
    <source>
        <dbReference type="EMBL" id="XCG64726.1"/>
    </source>
</evidence>
<evidence type="ECO:0000256" key="2">
    <source>
        <dbReference type="ARBA" id="ARBA00022801"/>
    </source>
</evidence>
<evidence type="ECO:0000256" key="1">
    <source>
        <dbReference type="ARBA" id="ARBA00006096"/>
    </source>
</evidence>
<dbReference type="Pfam" id="PF02113">
    <property type="entry name" value="Peptidase_S13"/>
    <property type="match status" value="2"/>
</dbReference>
<dbReference type="PANTHER" id="PTHR30023">
    <property type="entry name" value="D-ALANYL-D-ALANINE CARBOXYPEPTIDASE"/>
    <property type="match status" value="1"/>
</dbReference>
<proteinExistence type="inferred from homology"/>
<dbReference type="EMBL" id="CP159218">
    <property type="protein sequence ID" value="XCG64726.1"/>
    <property type="molecule type" value="Genomic_DNA"/>
</dbReference>
<protein>
    <submittedName>
        <fullName evidence="5">D-alanyl-D-alanine carboxypeptidase/D-alanyl-D-alanine-endopeptidase</fullName>
        <ecNumber evidence="5">3.4.16.4</ecNumber>
    </submittedName>
</protein>
<dbReference type="NCBIfam" id="TIGR00666">
    <property type="entry name" value="PBP4"/>
    <property type="match status" value="1"/>
</dbReference>
<dbReference type="GO" id="GO:0009002">
    <property type="term" value="F:serine-type D-Ala-D-Ala carboxypeptidase activity"/>
    <property type="evidence" value="ECO:0007669"/>
    <property type="project" value="UniProtKB-EC"/>
</dbReference>
<feature type="transmembrane region" description="Helical" evidence="4">
    <location>
        <begin position="16"/>
        <end position="38"/>
    </location>
</feature>
<dbReference type="GO" id="GO:0006508">
    <property type="term" value="P:proteolysis"/>
    <property type="evidence" value="ECO:0007669"/>
    <property type="project" value="InterPro"/>
</dbReference>
<reference evidence="5" key="1">
    <citation type="submission" date="2024-05" db="EMBL/GenBank/DDBJ databases">
        <authorList>
            <person name="Cai S.Y."/>
            <person name="Jin L.M."/>
            <person name="Li H.R."/>
        </authorList>
    </citation>
    <scope>NUCLEOTIDE SEQUENCE</scope>
    <source>
        <strain evidence="5">A5-74</strain>
    </source>
</reference>
<dbReference type="EC" id="3.4.16.4" evidence="5"/>
<accession>A0AAU8DRV1</accession>
<dbReference type="SUPFAM" id="SSF56601">
    <property type="entry name" value="beta-lactamase/transpeptidase-like"/>
    <property type="match status" value="1"/>
</dbReference>
<dbReference type="PRINTS" id="PR00922">
    <property type="entry name" value="DADACBPTASE3"/>
</dbReference>
<keyword evidence="4" id="KW-0812">Transmembrane</keyword>
<dbReference type="GO" id="GO:0000270">
    <property type="term" value="P:peptidoglycan metabolic process"/>
    <property type="evidence" value="ECO:0007669"/>
    <property type="project" value="TreeGrafter"/>
</dbReference>
<dbReference type="InterPro" id="IPR000667">
    <property type="entry name" value="Peptidase_S13"/>
</dbReference>
<feature type="region of interest" description="Disordered" evidence="3">
    <location>
        <begin position="46"/>
        <end position="68"/>
    </location>
</feature>
<sequence>MSGNRRAPGGGGRIRTMVVSVVVLAVVAALGLGTYWFLTADRSSGAADGGETTQTVQTSAPGVADPPPIKPKPAIAPLRQSAVVPDEAGLQTALAQTLADPGMADSSWQVLDATTGKALFGNNSTAPELPGSTQKLLTAAALLSSVKDPNARLSTSIVQGAQAGDIVFVGGGDVTLSAASAGVQSVYDGAPTILDLADQIKASGVDVKRIVLDTSFWAGPDMADGWKMADIKGGYITHMSALMVDGDREDPSAENSPRSGTPAQTAGQALARALGNAGLTIVEGTAPADAKVLAQVQSQPLSILVSQALINSDNVLAEALLREVAAAKGTARSFVGATAATRVALQDMGIPLDGITNYDGSGMSDKDRVSPDALARILAVAVSGKVPALRYLLSGLPVAGLTGTLGSDPSHQRFDDDRSAAGRGWVRAKTGSLNSTLAIAGYVPDKDGRLLVFSLITNASISGNDVGGTRAAQDWFAATLRQCGCR</sequence>
<keyword evidence="4" id="KW-1133">Transmembrane helix</keyword>
<feature type="region of interest" description="Disordered" evidence="3">
    <location>
        <begin position="246"/>
        <end position="266"/>
    </location>
</feature>
<feature type="compositionally biased region" description="Polar residues" evidence="3">
    <location>
        <begin position="253"/>
        <end position="266"/>
    </location>
</feature>
<comment type="similarity">
    <text evidence="1">Belongs to the peptidase S13 family.</text>
</comment>
<feature type="compositionally biased region" description="Polar residues" evidence="3">
    <location>
        <begin position="51"/>
        <end position="60"/>
    </location>
</feature>
<dbReference type="PANTHER" id="PTHR30023:SF0">
    <property type="entry name" value="PENICILLIN-SENSITIVE CARBOXYPEPTIDASE A"/>
    <property type="match status" value="1"/>
</dbReference>
<keyword evidence="5" id="KW-0645">Protease</keyword>
<keyword evidence="2 5" id="KW-0378">Hydrolase</keyword>
<dbReference type="InterPro" id="IPR012338">
    <property type="entry name" value="Beta-lactam/transpept-like"/>
</dbReference>
<evidence type="ECO:0000256" key="4">
    <source>
        <dbReference type="SAM" id="Phobius"/>
    </source>
</evidence>
<keyword evidence="5" id="KW-0121">Carboxypeptidase</keyword>